<dbReference type="CDD" id="cd07961">
    <property type="entry name" value="Anticodon_Ia_Ile_ABEc"/>
    <property type="match status" value="1"/>
</dbReference>
<dbReference type="InterPro" id="IPR009080">
    <property type="entry name" value="tRNAsynth_Ia_anticodon-bd"/>
</dbReference>
<dbReference type="SUPFAM" id="SSF50677">
    <property type="entry name" value="ValRS/IleRS/LeuRS editing domain"/>
    <property type="match status" value="1"/>
</dbReference>
<dbReference type="Pfam" id="PF08264">
    <property type="entry name" value="Anticodon_1"/>
    <property type="match status" value="1"/>
</dbReference>
<dbReference type="AlphaFoldDB" id="S3K018"/>
<dbReference type="CDD" id="cd00818">
    <property type="entry name" value="IleRS_core"/>
    <property type="match status" value="1"/>
</dbReference>
<feature type="binding site" evidence="15">
    <location>
        <position position="618"/>
    </location>
    <ligand>
        <name>ATP</name>
        <dbReference type="ChEBI" id="CHEBI:30616"/>
    </ligand>
</feature>
<dbReference type="NCBIfam" id="TIGR00392">
    <property type="entry name" value="ileS"/>
    <property type="match status" value="1"/>
</dbReference>
<evidence type="ECO:0000256" key="6">
    <source>
        <dbReference type="ARBA" id="ARBA00022598"/>
    </source>
</evidence>
<comment type="catalytic activity">
    <reaction evidence="14 15">
        <text>tRNA(Ile) + L-isoleucine + ATP = L-isoleucyl-tRNA(Ile) + AMP + diphosphate</text>
        <dbReference type="Rhea" id="RHEA:11060"/>
        <dbReference type="Rhea" id="RHEA-COMP:9666"/>
        <dbReference type="Rhea" id="RHEA-COMP:9695"/>
        <dbReference type="ChEBI" id="CHEBI:30616"/>
        <dbReference type="ChEBI" id="CHEBI:33019"/>
        <dbReference type="ChEBI" id="CHEBI:58045"/>
        <dbReference type="ChEBI" id="CHEBI:78442"/>
        <dbReference type="ChEBI" id="CHEBI:78528"/>
        <dbReference type="ChEBI" id="CHEBI:456215"/>
        <dbReference type="EC" id="6.1.1.5"/>
    </reaction>
</comment>
<feature type="domain" description="Methionyl/Valyl/Leucyl/Isoleucyl-tRNA synthetase anticodon-binding" evidence="17">
    <location>
        <begin position="704"/>
        <end position="866"/>
    </location>
</feature>
<dbReference type="GO" id="GO:0005524">
    <property type="term" value="F:ATP binding"/>
    <property type="evidence" value="ECO:0007669"/>
    <property type="project" value="UniProtKB-UniRule"/>
</dbReference>
<comment type="subcellular location">
    <subcellularLocation>
        <location evidence="2 15">Cytoplasm</location>
    </subcellularLocation>
</comment>
<comment type="function">
    <text evidence="13 15">Catalyzes the attachment of isoleucine to tRNA(Ile). As IleRS can inadvertently accommodate and process structurally similar amino acids such as valine, to avoid such errors it has two additional distinct tRNA(Ile)-dependent editing activities. One activity is designated as 'pretransfer' editing and involves the hydrolysis of activated Val-AMP. The other activity is designated 'posttransfer' editing and involves deacylation of mischarged Val-tRNA(Ile).</text>
</comment>
<evidence type="ECO:0000256" key="13">
    <source>
        <dbReference type="ARBA" id="ARBA00025217"/>
    </source>
</evidence>
<keyword evidence="8 15" id="KW-0547">Nucleotide-binding</keyword>
<dbReference type="GO" id="GO:0004822">
    <property type="term" value="F:isoleucine-tRNA ligase activity"/>
    <property type="evidence" value="ECO:0007669"/>
    <property type="project" value="UniProtKB-UniRule"/>
</dbReference>
<dbReference type="STRING" id="1125699.HMPREF9194_01175"/>
<evidence type="ECO:0000259" key="17">
    <source>
        <dbReference type="Pfam" id="PF08264"/>
    </source>
</evidence>
<dbReference type="PANTHER" id="PTHR42780:SF1">
    <property type="entry name" value="ISOLEUCINE--TRNA LIGASE, CYTOPLASMIC"/>
    <property type="match status" value="1"/>
</dbReference>
<reference evidence="18 19" key="1">
    <citation type="submission" date="2013-04" db="EMBL/GenBank/DDBJ databases">
        <title>The Genome Sequence of Treponema maltophilum ATCC 51939.</title>
        <authorList>
            <consortium name="The Broad Institute Genomics Platform"/>
            <person name="Earl A."/>
            <person name="Ward D."/>
            <person name="Feldgarden M."/>
            <person name="Gevers D."/>
            <person name="Leonetti C."/>
            <person name="Blanton J.M."/>
            <person name="Dewhirst F.E."/>
            <person name="Izard J."/>
            <person name="Walker B."/>
            <person name="Young S."/>
            <person name="Zeng Q."/>
            <person name="Gargeya S."/>
            <person name="Fitzgerald M."/>
            <person name="Haas B."/>
            <person name="Abouelleil A."/>
            <person name="Allen A.W."/>
            <person name="Alvarado L."/>
            <person name="Arachchi H.M."/>
            <person name="Berlin A.M."/>
            <person name="Chapman S.B."/>
            <person name="Gainer-Dewar J."/>
            <person name="Goldberg J."/>
            <person name="Griggs A."/>
            <person name="Gujja S."/>
            <person name="Hansen M."/>
            <person name="Howarth C."/>
            <person name="Imamovic A."/>
            <person name="Ireland A."/>
            <person name="Larimer J."/>
            <person name="McCowan C."/>
            <person name="Murphy C."/>
            <person name="Pearson M."/>
            <person name="Poon T.W."/>
            <person name="Priest M."/>
            <person name="Roberts A."/>
            <person name="Saif S."/>
            <person name="Shea T."/>
            <person name="Sisk P."/>
            <person name="Sykes S."/>
            <person name="Wortman J."/>
            <person name="Nusbaum C."/>
            <person name="Birren B."/>
        </authorList>
    </citation>
    <scope>NUCLEOTIDE SEQUENCE [LARGE SCALE GENOMIC DNA]</scope>
    <source>
        <strain evidence="18 19">ATCC 51939</strain>
    </source>
</reference>
<keyword evidence="19" id="KW-1185">Reference proteome</keyword>
<keyword evidence="5 15" id="KW-0963">Cytoplasm</keyword>
<feature type="short sequence motif" description="'HIGH' region" evidence="15">
    <location>
        <begin position="48"/>
        <end position="58"/>
    </location>
</feature>
<dbReference type="InterPro" id="IPR002301">
    <property type="entry name" value="Ile-tRNA-ligase"/>
</dbReference>
<dbReference type="InterPro" id="IPR033709">
    <property type="entry name" value="Anticodon_Ile_ABEc"/>
</dbReference>
<comment type="domain">
    <text evidence="15">IleRS has two distinct active sites: one for aminoacylation and one for editing. The misactivated valine is translocated from the active site to the editing site, which sterically excludes the correctly activated isoleucine. The single editing site contains two valyl binding pockets, one specific for each substrate (Val-AMP or Val-tRNA(Ile)).</text>
</comment>
<evidence type="ECO:0000256" key="7">
    <source>
        <dbReference type="ARBA" id="ARBA00022723"/>
    </source>
</evidence>
<organism evidence="18 19">
    <name type="scientific">Treponema maltophilum ATCC 51939</name>
    <dbReference type="NCBI Taxonomy" id="1125699"/>
    <lineage>
        <taxon>Bacteria</taxon>
        <taxon>Pseudomonadati</taxon>
        <taxon>Spirochaetota</taxon>
        <taxon>Spirochaetia</taxon>
        <taxon>Spirochaetales</taxon>
        <taxon>Treponemataceae</taxon>
        <taxon>Treponema</taxon>
    </lineage>
</organism>
<evidence type="ECO:0000256" key="12">
    <source>
        <dbReference type="ARBA" id="ARBA00023146"/>
    </source>
</evidence>
<evidence type="ECO:0000256" key="8">
    <source>
        <dbReference type="ARBA" id="ARBA00022741"/>
    </source>
</evidence>
<dbReference type="EMBL" id="ATFF01000006">
    <property type="protein sequence ID" value="EPF30850.1"/>
    <property type="molecule type" value="Genomic_DNA"/>
</dbReference>
<dbReference type="GO" id="GO:0000049">
    <property type="term" value="F:tRNA binding"/>
    <property type="evidence" value="ECO:0007669"/>
    <property type="project" value="InterPro"/>
</dbReference>
<dbReference type="GO" id="GO:0005737">
    <property type="term" value="C:cytoplasm"/>
    <property type="evidence" value="ECO:0007669"/>
    <property type="project" value="UniProtKB-SubCell"/>
</dbReference>
<dbReference type="Proteomes" id="UP000014541">
    <property type="component" value="Unassembled WGS sequence"/>
</dbReference>
<comment type="subunit">
    <text evidence="4 15">Monomer.</text>
</comment>
<comment type="cofactor">
    <cofactor evidence="1 15">
        <name>Zn(2+)</name>
        <dbReference type="ChEBI" id="CHEBI:29105"/>
    </cofactor>
</comment>
<dbReference type="HOGENOM" id="CLU_001493_1_1_12"/>
<evidence type="ECO:0000256" key="15">
    <source>
        <dbReference type="HAMAP-Rule" id="MF_02003"/>
    </source>
</evidence>
<name>S3K018_TREMA</name>
<dbReference type="InterPro" id="IPR023586">
    <property type="entry name" value="Ile-tRNA-ligase_type2"/>
</dbReference>
<evidence type="ECO:0000313" key="18">
    <source>
        <dbReference type="EMBL" id="EPF30850.1"/>
    </source>
</evidence>
<evidence type="ECO:0000256" key="5">
    <source>
        <dbReference type="ARBA" id="ARBA00022490"/>
    </source>
</evidence>
<evidence type="ECO:0000256" key="11">
    <source>
        <dbReference type="ARBA" id="ARBA00022917"/>
    </source>
</evidence>
<evidence type="ECO:0000259" key="16">
    <source>
        <dbReference type="Pfam" id="PF00133"/>
    </source>
</evidence>
<dbReference type="GO" id="GO:0002161">
    <property type="term" value="F:aminoacyl-tRNA deacylase activity"/>
    <property type="evidence" value="ECO:0007669"/>
    <property type="project" value="InterPro"/>
</dbReference>
<dbReference type="InterPro" id="IPR009008">
    <property type="entry name" value="Val/Leu/Ile-tRNA-synth_edit"/>
</dbReference>
<dbReference type="InterPro" id="IPR013155">
    <property type="entry name" value="M/V/L/I-tRNA-synth_anticd-bd"/>
</dbReference>
<evidence type="ECO:0000256" key="1">
    <source>
        <dbReference type="ARBA" id="ARBA00001947"/>
    </source>
</evidence>
<evidence type="ECO:0000313" key="19">
    <source>
        <dbReference type="Proteomes" id="UP000014541"/>
    </source>
</evidence>
<dbReference type="FunFam" id="3.40.50.620:FF:000063">
    <property type="entry name" value="Isoleucine--tRNA ligase"/>
    <property type="match status" value="1"/>
</dbReference>
<gene>
    <name evidence="15" type="primary">ileS</name>
    <name evidence="18" type="ORF">HMPREF9194_01175</name>
</gene>
<keyword evidence="10 15" id="KW-0067">ATP-binding</keyword>
<dbReference type="Gene3D" id="1.10.730.10">
    <property type="entry name" value="Isoleucyl-tRNA Synthetase, Domain 1"/>
    <property type="match status" value="1"/>
</dbReference>
<dbReference type="SUPFAM" id="SSF47323">
    <property type="entry name" value="Anticodon-binding domain of a subclass of class I aminoacyl-tRNA synthetases"/>
    <property type="match status" value="1"/>
</dbReference>
<dbReference type="InterPro" id="IPR002300">
    <property type="entry name" value="aa-tRNA-synth_Ia"/>
</dbReference>
<dbReference type="PATRIC" id="fig|1125699.3.peg.1196"/>
<keyword evidence="9 15" id="KW-0862">Zinc</keyword>
<dbReference type="Gene3D" id="3.40.50.620">
    <property type="entry name" value="HUPs"/>
    <property type="match status" value="2"/>
</dbReference>
<proteinExistence type="inferred from homology"/>
<dbReference type="EC" id="6.1.1.5" evidence="15"/>
<feature type="short sequence motif" description="'KMSKS' region" evidence="15">
    <location>
        <begin position="615"/>
        <end position="619"/>
    </location>
</feature>
<evidence type="ECO:0000256" key="10">
    <source>
        <dbReference type="ARBA" id="ARBA00022840"/>
    </source>
</evidence>
<dbReference type="InterPro" id="IPR014729">
    <property type="entry name" value="Rossmann-like_a/b/a_fold"/>
</dbReference>
<evidence type="ECO:0000256" key="2">
    <source>
        <dbReference type="ARBA" id="ARBA00004496"/>
    </source>
</evidence>
<comment type="similarity">
    <text evidence="3 15">Belongs to the class-I aminoacyl-tRNA synthetase family. IleS type 2 subfamily.</text>
</comment>
<keyword evidence="7 15" id="KW-0479">Metal-binding</keyword>
<dbReference type="OrthoDB" id="9810365at2"/>
<accession>S3K018</accession>
<feature type="domain" description="Aminoacyl-tRNA synthetase class Ia" evidence="16">
    <location>
        <begin position="18"/>
        <end position="650"/>
    </location>
</feature>
<dbReference type="Pfam" id="PF00133">
    <property type="entry name" value="tRNA-synt_1"/>
    <property type="match status" value="1"/>
</dbReference>
<dbReference type="SUPFAM" id="SSF52374">
    <property type="entry name" value="Nucleotidylyl transferase"/>
    <property type="match status" value="1"/>
</dbReference>
<dbReference type="FunFam" id="3.40.50.620:FF:000133">
    <property type="entry name" value="Isoleucyl-tRNA synthetase, cytoplasmic"/>
    <property type="match status" value="1"/>
</dbReference>
<evidence type="ECO:0000256" key="3">
    <source>
        <dbReference type="ARBA" id="ARBA00007078"/>
    </source>
</evidence>
<evidence type="ECO:0000256" key="9">
    <source>
        <dbReference type="ARBA" id="ARBA00022833"/>
    </source>
</evidence>
<dbReference type="GO" id="GO:0008270">
    <property type="term" value="F:zinc ion binding"/>
    <property type="evidence" value="ECO:0007669"/>
    <property type="project" value="UniProtKB-UniRule"/>
</dbReference>
<dbReference type="RefSeq" id="WP_016525461.1">
    <property type="nucleotide sequence ID" value="NZ_KE332518.1"/>
</dbReference>
<keyword evidence="12 15" id="KW-0030">Aminoacyl-tRNA synthetase</keyword>
<dbReference type="GO" id="GO:0006428">
    <property type="term" value="P:isoleucyl-tRNA aminoacylation"/>
    <property type="evidence" value="ECO:0007669"/>
    <property type="project" value="UniProtKB-UniRule"/>
</dbReference>
<evidence type="ECO:0000256" key="4">
    <source>
        <dbReference type="ARBA" id="ARBA00011245"/>
    </source>
</evidence>
<sequence length="1083" mass="123293">MYKEVDPKVDFSKQEEEILAFWEKNDVFKKSVKQRDGCEEYVFYDGPPFATGLPHFGHFIPGTIKDIIPRYQTMKGKKVERRFGWDCHGLPVENLIEKELNLSGKADIEKYGIAKFNEACRASVLRYVKEWKQTVTRLGRWVDFDNDYKTMEPEYMESIWWVMKSLWDKNLLYEGHYILPYCPRCATVLSNHELNLGGYKDVHDPAVTIRFKVNGIPDGFDDKDVLNGNTYFLAWTTTPWTLPSNLGLTAGPDIDYVKVKDGDECYILAESRLGAYYKSESEYTIVWKKKGAELKDMRYEPLFPYFASLAEPTDGSDGNPASIGAFRVFTGDFVTTEDGTGLVHTAPGFGEDDNKVFKGTGIPVVCPIDGECKFTAEVPDYEGRFVKDCDKDILERLKNEKKLVKREQILHAYPHCWRCSSPLIYRAIGSWFVKVESIRPALLKANNQITWQPAHIKTGRFGKWLEGARDWAISRNRYWGNPLPIWKCPDCGKTLCVGSREELKTLSGVYPEDLHKQFIDKITIPCSCGGTMSRIPEVLDCWFESGSMPYAQNHYPFENKEYFESHFPADFISEGLDQTRGWFYTLTILAAALFDKPAFKNCIVNGLILASDGKKMSKSLRNYTDPAVVIERFGADAVRLFLMHSPAVKADDLKYSDEGVRDVLKGILIPLWNSYGFFVTYANIDKVRVTGKAFEHKAPVNPLDRWILSVTQKLVKDVTEAMDSYDLSAAIDPIVGFIDQLNNWYIRRSRRRFWKSENDDDKLEAYESLYTALKALTLTAAPFIPFITEAMWQNLRIAEAGSDGAGGDAAACTDPLSVHLADYPVYDERYRDDELEFKMATVQKAVSMGRALRYQYNLKIRQPLKSVEFVTRNADEKTVLLSMEESIREELNVKKVVFHEREDELVEYKAKANFRTLGKELGPLMKEASAVIAGLDQRSIQSVLDGAVLSIEIGGKPIELTQDKIIVERFEKSTLKVINEGTLTVALDSEITEELRLEGYARDLVRGVQNLRKERGLNVTDRIKLSVGADKDKDGELKKAFEMFSDYISSETLASEERWNDRISGAALIETGELTWKAEIEKA</sequence>
<dbReference type="PANTHER" id="PTHR42780">
    <property type="entry name" value="SOLEUCYL-TRNA SYNTHETASE"/>
    <property type="match status" value="1"/>
</dbReference>
<dbReference type="HAMAP" id="MF_02003">
    <property type="entry name" value="Ile_tRNA_synth_type2"/>
    <property type="match status" value="1"/>
</dbReference>
<keyword evidence="6 15" id="KW-0436">Ligase</keyword>
<evidence type="ECO:0000256" key="14">
    <source>
        <dbReference type="ARBA" id="ARBA00048359"/>
    </source>
</evidence>
<keyword evidence="11 15" id="KW-0648">Protein biosynthesis</keyword>
<dbReference type="PRINTS" id="PR00984">
    <property type="entry name" value="TRNASYNTHILE"/>
</dbReference>
<protein>
    <recommendedName>
        <fullName evidence="15">Isoleucine--tRNA ligase</fullName>
        <ecNumber evidence="15">6.1.1.5</ecNumber>
    </recommendedName>
    <alternativeName>
        <fullName evidence="15">Isoleucyl-tRNA synthetase</fullName>
        <shortName evidence="15">IleRS</shortName>
    </alternativeName>
</protein>
<dbReference type="eggNOG" id="COG0060">
    <property type="taxonomic scope" value="Bacteria"/>
</dbReference>
<comment type="caution">
    <text evidence="18">The sequence shown here is derived from an EMBL/GenBank/DDBJ whole genome shotgun (WGS) entry which is preliminary data.</text>
</comment>
<dbReference type="Pfam" id="PF19302">
    <property type="entry name" value="DUF5915"/>
    <property type="match status" value="1"/>
</dbReference>